<dbReference type="Gene3D" id="3.40.630.30">
    <property type="match status" value="1"/>
</dbReference>
<dbReference type="CDD" id="cd04301">
    <property type="entry name" value="NAT_SF"/>
    <property type="match status" value="1"/>
</dbReference>
<proteinExistence type="predicted"/>
<evidence type="ECO:0000313" key="4">
    <source>
        <dbReference type="EMBL" id="MBD7917247.1"/>
    </source>
</evidence>
<dbReference type="PROSITE" id="PS51186">
    <property type="entry name" value="GNAT"/>
    <property type="match status" value="1"/>
</dbReference>
<dbReference type="SUPFAM" id="SSF55729">
    <property type="entry name" value="Acyl-CoA N-acyltransferases (Nat)"/>
    <property type="match status" value="1"/>
</dbReference>
<evidence type="ECO:0000259" key="3">
    <source>
        <dbReference type="PROSITE" id="PS51186"/>
    </source>
</evidence>
<dbReference type="Pfam" id="PF00583">
    <property type="entry name" value="Acetyltransf_1"/>
    <property type="match status" value="1"/>
</dbReference>
<dbReference type="InterPro" id="IPR050832">
    <property type="entry name" value="Bact_Acetyltransf"/>
</dbReference>
<accession>A0ABR8QA00</accession>
<dbReference type="PANTHER" id="PTHR43877:SF2">
    <property type="entry name" value="AMINOALKYLPHOSPHONATE N-ACETYLTRANSFERASE-RELATED"/>
    <property type="match status" value="1"/>
</dbReference>
<keyword evidence="5" id="KW-1185">Reference proteome</keyword>
<dbReference type="InterPro" id="IPR000182">
    <property type="entry name" value="GNAT_dom"/>
</dbReference>
<name>A0ABR8QA00_9CELL</name>
<dbReference type="InterPro" id="IPR016181">
    <property type="entry name" value="Acyl_CoA_acyltransferase"/>
</dbReference>
<sequence length="346" mass="37267">MTSLLLDPDLLSTALPAGWHAALPGPHDVADLHALRARHEVAARGAESAGPDATRAELTGDAAASRVHMMVRDASGAARGWATAQDRAAGRVLVAVVVDPELDDATGDEVAAALFAWAEGAGGAQARDRGLTRTQLDSGAFEPDARHQRRLAAAGYERVRTWWQMRRPVVDDDRGLRPTGPGVVVRRLDRDEGAMPGTRDLAAAHDVLEQAFGDHFNYHEETFDEFLARLRSDPGHRWDHWWLAELVDGDEPQPVGVLIASASTDADGRAVGSYVEYLGVLRAARGRGVARSLLDAVVTDAAERGRAYVGLEVDADSPTGAADLYLSSGYTTSYVTQSWHRYVDVH</sequence>
<evidence type="ECO:0000256" key="2">
    <source>
        <dbReference type="ARBA" id="ARBA00023315"/>
    </source>
</evidence>
<reference evidence="4 5" key="1">
    <citation type="submission" date="2020-08" db="EMBL/GenBank/DDBJ databases">
        <title>A Genomic Blueprint of the Chicken Gut Microbiome.</title>
        <authorList>
            <person name="Gilroy R."/>
            <person name="Ravi A."/>
            <person name="Getino M."/>
            <person name="Pursley I."/>
            <person name="Horton D.L."/>
            <person name="Alikhan N.-F."/>
            <person name="Baker D."/>
            <person name="Gharbi K."/>
            <person name="Hall N."/>
            <person name="Watson M."/>
            <person name="Adriaenssens E.M."/>
            <person name="Foster-Nyarko E."/>
            <person name="Jarju S."/>
            <person name="Secka A."/>
            <person name="Antonio M."/>
            <person name="Oren A."/>
            <person name="Chaudhuri R."/>
            <person name="La Ragione R.M."/>
            <person name="Hildebrand F."/>
            <person name="Pallen M.J."/>
        </authorList>
    </citation>
    <scope>NUCLEOTIDE SEQUENCE [LARGE SCALE GENOMIC DNA]</scope>
    <source>
        <strain evidence="4 5">Sa3CUA2</strain>
    </source>
</reference>
<evidence type="ECO:0000313" key="5">
    <source>
        <dbReference type="Proteomes" id="UP000604241"/>
    </source>
</evidence>
<organism evidence="4 5">
    <name type="scientific">Cellulomonas avistercoris</name>
    <dbReference type="NCBI Taxonomy" id="2762242"/>
    <lineage>
        <taxon>Bacteria</taxon>
        <taxon>Bacillati</taxon>
        <taxon>Actinomycetota</taxon>
        <taxon>Actinomycetes</taxon>
        <taxon>Micrococcales</taxon>
        <taxon>Cellulomonadaceae</taxon>
        <taxon>Cellulomonas</taxon>
    </lineage>
</organism>
<keyword evidence="2" id="KW-0012">Acyltransferase</keyword>
<gene>
    <name evidence="4" type="ORF">H9657_03010</name>
</gene>
<dbReference type="Proteomes" id="UP000604241">
    <property type="component" value="Unassembled WGS sequence"/>
</dbReference>
<feature type="domain" description="N-acetyltransferase" evidence="3">
    <location>
        <begin position="183"/>
        <end position="346"/>
    </location>
</feature>
<keyword evidence="1" id="KW-0808">Transferase</keyword>
<dbReference type="PANTHER" id="PTHR43877">
    <property type="entry name" value="AMINOALKYLPHOSPHONATE N-ACETYLTRANSFERASE-RELATED-RELATED"/>
    <property type="match status" value="1"/>
</dbReference>
<comment type="caution">
    <text evidence="4">The sequence shown here is derived from an EMBL/GenBank/DDBJ whole genome shotgun (WGS) entry which is preliminary data.</text>
</comment>
<dbReference type="EMBL" id="JACSQV010000002">
    <property type="protein sequence ID" value="MBD7917247.1"/>
    <property type="molecule type" value="Genomic_DNA"/>
</dbReference>
<protein>
    <submittedName>
        <fullName evidence="4">GNAT family N-acetyltransferase</fullName>
    </submittedName>
</protein>
<evidence type="ECO:0000256" key="1">
    <source>
        <dbReference type="ARBA" id="ARBA00022679"/>
    </source>
</evidence>
<dbReference type="RefSeq" id="WP_191780214.1">
    <property type="nucleotide sequence ID" value="NZ_JACSQV010000002.1"/>
</dbReference>